<reference evidence="2" key="1">
    <citation type="submission" date="2022-01" db="EMBL/GenBank/DDBJ databases">
        <title>Collection of gut derived symbiotic bacterial strains cultured from healthy donors.</title>
        <authorList>
            <person name="Lin H."/>
            <person name="Kohout C."/>
            <person name="Waligurski E."/>
            <person name="Pamer E.G."/>
        </authorList>
    </citation>
    <scope>NUCLEOTIDE SEQUENCE</scope>
    <source>
        <strain evidence="2">DFI.6.55</strain>
    </source>
</reference>
<dbReference type="PANTHER" id="PTHR40099">
    <property type="entry name" value="ACETOLACTATE SYNTHASE, SMALL SUBUNIT"/>
    <property type="match status" value="1"/>
</dbReference>
<evidence type="ECO:0000313" key="2">
    <source>
        <dbReference type="EMBL" id="MCG4747523.1"/>
    </source>
</evidence>
<gene>
    <name evidence="2" type="ORF">L0N08_19015</name>
</gene>
<sequence length="142" mass="15798">MDMFVKQLSVFIENREGRLEQVTEVLKEENINILSLSMADTTEYGMLRMIVSDPEKAKAGLRSKGFSAMLTDVLAVKLEDKVGEMHKMTHILCSQGLNIEYMYALASANRRAMIVKASDGVAAAKAVEDGGLVLYTNEEMCW</sequence>
<dbReference type="SUPFAM" id="SSF55021">
    <property type="entry name" value="ACT-like"/>
    <property type="match status" value="2"/>
</dbReference>
<dbReference type="AlphaFoldDB" id="A0AAW5BU19"/>
<proteinExistence type="predicted"/>
<dbReference type="InterPro" id="IPR045739">
    <property type="entry name" value="ACT_dom_pair"/>
</dbReference>
<dbReference type="InterPro" id="IPR002912">
    <property type="entry name" value="ACT_dom"/>
</dbReference>
<name>A0AAW5BU19_9FIRM</name>
<protein>
    <submittedName>
        <fullName evidence="2">Amino acid-binding protein</fullName>
    </submittedName>
</protein>
<evidence type="ECO:0000259" key="1">
    <source>
        <dbReference type="PROSITE" id="PS51671"/>
    </source>
</evidence>
<dbReference type="CDD" id="cd04908">
    <property type="entry name" value="ACT_Bt0572_1"/>
    <property type="match status" value="1"/>
</dbReference>
<dbReference type="PROSITE" id="PS51671">
    <property type="entry name" value="ACT"/>
    <property type="match status" value="1"/>
</dbReference>
<accession>A0AAW5BU19</accession>
<dbReference type="InterPro" id="IPR045865">
    <property type="entry name" value="ACT-like_dom_sf"/>
</dbReference>
<dbReference type="EMBL" id="JAKNGE010000025">
    <property type="protein sequence ID" value="MCG4747523.1"/>
    <property type="molecule type" value="Genomic_DNA"/>
</dbReference>
<dbReference type="Gene3D" id="3.30.2130.10">
    <property type="entry name" value="VC0802-like"/>
    <property type="match status" value="1"/>
</dbReference>
<comment type="caution">
    <text evidence="2">The sequence shown here is derived from an EMBL/GenBank/DDBJ whole genome shotgun (WGS) entry which is preliminary data.</text>
</comment>
<feature type="domain" description="ACT" evidence="1">
    <location>
        <begin position="7"/>
        <end position="81"/>
    </location>
</feature>
<dbReference type="PANTHER" id="PTHR40099:SF1">
    <property type="entry name" value="ACETOLACTATE SYNTHASE, SMALL SUBUNIT"/>
    <property type="match status" value="1"/>
</dbReference>
<dbReference type="Pfam" id="PF19571">
    <property type="entry name" value="ACT_8"/>
    <property type="match status" value="1"/>
</dbReference>
<evidence type="ECO:0000313" key="3">
    <source>
        <dbReference type="Proteomes" id="UP001299608"/>
    </source>
</evidence>
<dbReference type="Proteomes" id="UP001299608">
    <property type="component" value="Unassembled WGS sequence"/>
</dbReference>
<organism evidence="2 3">
    <name type="scientific">Enterocloster aldenensis</name>
    <dbReference type="NCBI Taxonomy" id="358742"/>
    <lineage>
        <taxon>Bacteria</taxon>
        <taxon>Bacillati</taxon>
        <taxon>Bacillota</taxon>
        <taxon>Clostridia</taxon>
        <taxon>Lachnospirales</taxon>
        <taxon>Lachnospiraceae</taxon>
        <taxon>Enterocloster</taxon>
    </lineage>
</organism>